<dbReference type="InterPro" id="IPR050801">
    <property type="entry name" value="Ca-Dep_Lectins_ImmuneDev"/>
</dbReference>
<feature type="domain" description="C-type lectin" evidence="1">
    <location>
        <begin position="44"/>
        <end position="149"/>
    </location>
</feature>
<dbReference type="AlphaFoldDB" id="A0A6F9DGE6"/>
<dbReference type="CDD" id="cd00037">
    <property type="entry name" value="CLECT"/>
    <property type="match status" value="2"/>
</dbReference>
<evidence type="ECO:0000259" key="1">
    <source>
        <dbReference type="PROSITE" id="PS50041"/>
    </source>
</evidence>
<dbReference type="SUPFAM" id="SSF56436">
    <property type="entry name" value="C-type lectin-like"/>
    <property type="match status" value="2"/>
</dbReference>
<accession>A0A6F9DGE6</accession>
<gene>
    <name evidence="2" type="primary">LOC100175103-002</name>
</gene>
<dbReference type="PROSITE" id="PS50041">
    <property type="entry name" value="C_TYPE_LECTIN_2"/>
    <property type="match status" value="1"/>
</dbReference>
<dbReference type="EMBL" id="LR786347">
    <property type="protein sequence ID" value="CAB3260323.1"/>
    <property type="molecule type" value="mRNA"/>
</dbReference>
<dbReference type="PANTHER" id="PTHR22801">
    <property type="entry name" value="LITHOSTATHINE"/>
    <property type="match status" value="1"/>
</dbReference>
<proteinExistence type="evidence at transcript level"/>
<dbReference type="InterPro" id="IPR016186">
    <property type="entry name" value="C-type_lectin-like/link_sf"/>
</dbReference>
<name>A0A6F9DGE6_9ASCI</name>
<evidence type="ECO:0000313" key="2">
    <source>
        <dbReference type="EMBL" id="CAB3260323.1"/>
    </source>
</evidence>
<protein>
    <submittedName>
        <fullName evidence="2">Uncharacterized protein LOC100175103</fullName>
    </submittedName>
</protein>
<sequence length="264" mass="29704">MTCRTCGFHEVCVGGKCECDPAFYVYNCTLPATLLPLKEVNGFGKTFVFYRHKLSYDDASYYCKAGGGTLATPYSKDRHEFILNEAVAANLHKYVKAAWVGMDDKVTEGVWKFDDGTPVNAPPVFPDFTGGGRYSWPDHNTTSSDGRWHFYYNDAGFLTKQIDASAYCATFGSDLPIIRDSDENKRIADYLTAHSAQWKIDNPSFTYPEDHESFWLGMERLCASDVKDLKWADYTQAVFEDAWYTANSVPLPPASSRTGMLKLK</sequence>
<dbReference type="InterPro" id="IPR016187">
    <property type="entry name" value="CTDL_fold"/>
</dbReference>
<reference evidence="2" key="1">
    <citation type="submission" date="2020-04" db="EMBL/GenBank/DDBJ databases">
        <authorList>
            <person name="Neveu A P."/>
        </authorList>
    </citation>
    <scope>NUCLEOTIDE SEQUENCE</scope>
    <source>
        <tissue evidence="2">Whole embryo</tissue>
    </source>
</reference>
<dbReference type="PANTHER" id="PTHR22801:SF63">
    <property type="entry name" value="C-TYPE LECTIN DOMAIN-CONTAINING PROTEIN"/>
    <property type="match status" value="1"/>
</dbReference>
<dbReference type="Pfam" id="PF00059">
    <property type="entry name" value="Lectin_C"/>
    <property type="match status" value="1"/>
</dbReference>
<dbReference type="Gene3D" id="3.10.100.10">
    <property type="entry name" value="Mannose-Binding Protein A, subunit A"/>
    <property type="match status" value="2"/>
</dbReference>
<organism evidence="2">
    <name type="scientific">Phallusia mammillata</name>
    <dbReference type="NCBI Taxonomy" id="59560"/>
    <lineage>
        <taxon>Eukaryota</taxon>
        <taxon>Metazoa</taxon>
        <taxon>Chordata</taxon>
        <taxon>Tunicata</taxon>
        <taxon>Ascidiacea</taxon>
        <taxon>Phlebobranchia</taxon>
        <taxon>Ascidiidae</taxon>
        <taxon>Phallusia</taxon>
    </lineage>
</organism>
<dbReference type="InterPro" id="IPR001304">
    <property type="entry name" value="C-type_lectin-like"/>
</dbReference>